<evidence type="ECO:0000313" key="1">
    <source>
        <dbReference type="EMBL" id="EKO51797.1"/>
    </source>
</evidence>
<accession>A0A828XX54</accession>
<proteinExistence type="predicted"/>
<dbReference type="AlphaFoldDB" id="A0A828XX54"/>
<keyword evidence="2" id="KW-1185">Reference proteome</keyword>
<evidence type="ECO:0000313" key="2">
    <source>
        <dbReference type="Proteomes" id="UP000006339"/>
    </source>
</evidence>
<protein>
    <submittedName>
        <fullName evidence="1">Uncharacterized protein</fullName>
    </submittedName>
</protein>
<sequence length="166" mass="19645">MTLMMKMIYLCNHKEGYMNQNRKTKNEWFFIFILLGVFFISPKIIKSQSGVSISAFWKEFKDAVLKNDPEKLASLSRFPIKMPYGYAQIKNKKEFLKRYDEIFSRQADAKECFQKEKQPVADPERTKEYIVSCKMRNGAPDEEPVVYGFTYTKTGWKLIYLDNINE</sequence>
<name>A0A828XX54_9LEPT</name>
<comment type="caution">
    <text evidence="1">The sequence shown here is derived from an EMBL/GenBank/DDBJ whole genome shotgun (WGS) entry which is preliminary data.</text>
</comment>
<dbReference type="Proteomes" id="UP000006339">
    <property type="component" value="Unassembled WGS sequence"/>
</dbReference>
<organism evidence="1 2">
    <name type="scientific">Leptospira kirschneri str. 200802841</name>
    <dbReference type="NCBI Taxonomy" id="1193047"/>
    <lineage>
        <taxon>Bacteria</taxon>
        <taxon>Pseudomonadati</taxon>
        <taxon>Spirochaetota</taxon>
        <taxon>Spirochaetia</taxon>
        <taxon>Leptospirales</taxon>
        <taxon>Leptospiraceae</taxon>
        <taxon>Leptospira</taxon>
    </lineage>
</organism>
<reference evidence="1" key="1">
    <citation type="submission" date="2012-10" db="EMBL/GenBank/DDBJ databases">
        <authorList>
            <person name="Harkins D.M."/>
            <person name="Durkin A.S."/>
            <person name="Brinkac L.M."/>
            <person name="Selengut J.D."/>
            <person name="Sanka R."/>
            <person name="DePew J."/>
            <person name="Purushe J."/>
            <person name="Picardeau M."/>
            <person name="Werts C."/>
            <person name="Goarant C."/>
            <person name="Vinetz J.M."/>
            <person name="Sutton G.G."/>
            <person name="Nelson W.C."/>
            <person name="Fouts D.E."/>
        </authorList>
    </citation>
    <scope>NUCLEOTIDE SEQUENCE [LARGE SCALE GENOMIC DNA]</scope>
    <source>
        <strain evidence="1">200802841</strain>
    </source>
</reference>
<gene>
    <name evidence="1" type="ORF">LEP1GSC131_1221</name>
</gene>
<dbReference type="EMBL" id="AKWH02000032">
    <property type="protein sequence ID" value="EKO51797.1"/>
    <property type="molecule type" value="Genomic_DNA"/>
</dbReference>